<evidence type="ECO:0000259" key="2">
    <source>
        <dbReference type="Pfam" id="PF00720"/>
    </source>
</evidence>
<dbReference type="SUPFAM" id="SSF55399">
    <property type="entry name" value="Subtilisin inhibitor"/>
    <property type="match status" value="1"/>
</dbReference>
<reference evidence="3 4" key="1">
    <citation type="journal article" date="2018" name="G3 (Bethesda)">
        <title>Phylogenetic and Phylogenomic Definition of Rhizopus Species.</title>
        <authorList>
            <person name="Gryganskyi A.P."/>
            <person name="Golan J."/>
            <person name="Dolatabadi S."/>
            <person name="Mondo S."/>
            <person name="Robb S."/>
            <person name="Idnurm A."/>
            <person name="Muszewska A."/>
            <person name="Steczkiewicz K."/>
            <person name="Masonjones S."/>
            <person name="Liao H.L."/>
            <person name="Gajdeczka M.T."/>
            <person name="Anike F."/>
            <person name="Vuek A."/>
            <person name="Anishchenko I.M."/>
            <person name="Voigt K."/>
            <person name="de Hoog G.S."/>
            <person name="Smith M.E."/>
            <person name="Heitman J."/>
            <person name="Vilgalys R."/>
            <person name="Stajich J.E."/>
        </authorList>
    </citation>
    <scope>NUCLEOTIDE SEQUENCE [LARGE SCALE GENOMIC DNA]</scope>
    <source>
        <strain evidence="3 4">LSU 92-RS-03</strain>
    </source>
</reference>
<evidence type="ECO:0000313" key="3">
    <source>
        <dbReference type="EMBL" id="RCH86430.1"/>
    </source>
</evidence>
<dbReference type="AlphaFoldDB" id="A0A367J939"/>
<dbReference type="InterPro" id="IPR023549">
    <property type="entry name" value="Subtilisin_inhibitor"/>
</dbReference>
<feature type="domain" description="Subtilisin inhibitor" evidence="2">
    <location>
        <begin position="20"/>
        <end position="88"/>
    </location>
</feature>
<gene>
    <name evidence="3" type="ORF">CU098_009405</name>
</gene>
<accession>A0A367J939</accession>
<evidence type="ECO:0000256" key="1">
    <source>
        <dbReference type="ARBA" id="ARBA00011738"/>
    </source>
</evidence>
<dbReference type="Pfam" id="PF00720">
    <property type="entry name" value="SSI"/>
    <property type="match status" value="1"/>
</dbReference>
<dbReference type="EMBL" id="PJQM01003936">
    <property type="protein sequence ID" value="RCH86430.1"/>
    <property type="molecule type" value="Genomic_DNA"/>
</dbReference>
<keyword evidence="4" id="KW-1185">Reference proteome</keyword>
<comment type="caution">
    <text evidence="3">The sequence shown here is derived from an EMBL/GenBank/DDBJ whole genome shotgun (WGS) entry which is preliminary data.</text>
</comment>
<comment type="subunit">
    <text evidence="1">Homodimer.</text>
</comment>
<dbReference type="Gene3D" id="3.30.350.10">
    <property type="entry name" value="Subtilisin inhibitor-like"/>
    <property type="match status" value="1"/>
</dbReference>
<organism evidence="3 4">
    <name type="scientific">Rhizopus stolonifer</name>
    <name type="common">Rhizopus nigricans</name>
    <dbReference type="NCBI Taxonomy" id="4846"/>
    <lineage>
        <taxon>Eukaryota</taxon>
        <taxon>Fungi</taxon>
        <taxon>Fungi incertae sedis</taxon>
        <taxon>Mucoromycota</taxon>
        <taxon>Mucoromycotina</taxon>
        <taxon>Mucoromycetes</taxon>
        <taxon>Mucorales</taxon>
        <taxon>Mucorineae</taxon>
        <taxon>Rhizopodaceae</taxon>
        <taxon>Rhizopus</taxon>
    </lineage>
</organism>
<dbReference type="Proteomes" id="UP000253551">
    <property type="component" value="Unassembled WGS sequence"/>
</dbReference>
<dbReference type="InterPro" id="IPR000691">
    <property type="entry name" value="Prot_inh_I16_SSI"/>
</dbReference>
<proteinExistence type="predicted"/>
<dbReference type="PRINTS" id="PR00294">
    <property type="entry name" value="SSBTLNINHBTR"/>
</dbReference>
<dbReference type="OrthoDB" id="2207099at2759"/>
<sequence length="102" mass="11212">MAQGFISVYLIAIKKNGTSSIFVLNCNPLAGNHPNPSSACAKVNAVSGNFNQVQNPFAICTLEYNPVSVSYLGLYNHQFVSFNKTYSNECFARANLEGFYPY</sequence>
<dbReference type="GO" id="GO:0004867">
    <property type="term" value="F:serine-type endopeptidase inhibitor activity"/>
    <property type="evidence" value="ECO:0007669"/>
    <property type="project" value="InterPro"/>
</dbReference>
<dbReference type="InterPro" id="IPR036819">
    <property type="entry name" value="Subtilisin_inhibitor-like_sf"/>
</dbReference>
<evidence type="ECO:0000313" key="4">
    <source>
        <dbReference type="Proteomes" id="UP000253551"/>
    </source>
</evidence>
<name>A0A367J939_RHIST</name>
<protein>
    <recommendedName>
        <fullName evidence="2">Subtilisin inhibitor domain-containing protein</fullName>
    </recommendedName>
</protein>